<dbReference type="RefSeq" id="XP_007326617.1">
    <property type="nucleotide sequence ID" value="XM_007326555.1"/>
</dbReference>
<dbReference type="KEGG" id="abp:AGABI1DRAFT111243"/>
<evidence type="ECO:0000313" key="2">
    <source>
        <dbReference type="EMBL" id="EKM82660.1"/>
    </source>
</evidence>
<keyword evidence="3" id="KW-1185">Reference proteome</keyword>
<dbReference type="AlphaFoldDB" id="K5Y3V6"/>
<gene>
    <name evidence="2" type="ORF">AGABI1DRAFT_111243</name>
</gene>
<dbReference type="GeneID" id="18823226"/>
<dbReference type="InParanoid" id="K5Y3V6"/>
<name>K5Y3V6_AGABU</name>
<protein>
    <submittedName>
        <fullName evidence="2">Uncharacterized protein</fullName>
    </submittedName>
</protein>
<sequence length="73" mass="8273">MTPPVKHWADKRDGVKPSGIGNPLLQQMQGQICRELEAPKRRSEPFGLGTAIAIFCHCWKSYFWNGERAKTMA</sequence>
<evidence type="ECO:0000313" key="3">
    <source>
        <dbReference type="Proteomes" id="UP000008493"/>
    </source>
</evidence>
<accession>K5Y3V6</accession>
<dbReference type="EMBL" id="JH971386">
    <property type="protein sequence ID" value="EKM82660.1"/>
    <property type="molecule type" value="Genomic_DNA"/>
</dbReference>
<feature type="region of interest" description="Disordered" evidence="1">
    <location>
        <begin position="1"/>
        <end position="23"/>
    </location>
</feature>
<proteinExistence type="predicted"/>
<reference evidence="3" key="1">
    <citation type="journal article" date="2012" name="Proc. Natl. Acad. Sci. U.S.A.">
        <title>Genome sequence of the button mushroom Agaricus bisporus reveals mechanisms governing adaptation to a humic-rich ecological niche.</title>
        <authorList>
            <person name="Morin E."/>
            <person name="Kohler A."/>
            <person name="Baker A.R."/>
            <person name="Foulongne-Oriol M."/>
            <person name="Lombard V."/>
            <person name="Nagy L.G."/>
            <person name="Ohm R.A."/>
            <person name="Patyshakuliyeva A."/>
            <person name="Brun A."/>
            <person name="Aerts A.L."/>
            <person name="Bailey A.M."/>
            <person name="Billette C."/>
            <person name="Coutinho P.M."/>
            <person name="Deakin G."/>
            <person name="Doddapaneni H."/>
            <person name="Floudas D."/>
            <person name="Grimwood J."/>
            <person name="Hilden K."/>
            <person name="Kuees U."/>
            <person name="LaButti K.M."/>
            <person name="Lapidus A."/>
            <person name="Lindquist E.A."/>
            <person name="Lucas S.M."/>
            <person name="Murat C."/>
            <person name="Riley R.W."/>
            <person name="Salamov A.A."/>
            <person name="Schmutz J."/>
            <person name="Subramanian V."/>
            <person name="Woesten H.A.B."/>
            <person name="Xu J."/>
            <person name="Eastwood D.C."/>
            <person name="Foster G.D."/>
            <person name="Sonnenberg A.S."/>
            <person name="Cullen D."/>
            <person name="de Vries R.P."/>
            <person name="Lundell T."/>
            <person name="Hibbett D.S."/>
            <person name="Henrissat B."/>
            <person name="Burton K.S."/>
            <person name="Kerrigan R.W."/>
            <person name="Challen M.P."/>
            <person name="Grigoriev I.V."/>
            <person name="Martin F."/>
        </authorList>
    </citation>
    <scope>NUCLEOTIDE SEQUENCE [LARGE SCALE GENOMIC DNA]</scope>
    <source>
        <strain evidence="3">JB137-S8 / ATCC MYA-4627 / FGSC 10392</strain>
    </source>
</reference>
<organism evidence="2 3">
    <name type="scientific">Agaricus bisporus var. burnettii (strain JB137-S8 / ATCC MYA-4627 / FGSC 10392)</name>
    <name type="common">White button mushroom</name>
    <dbReference type="NCBI Taxonomy" id="597362"/>
    <lineage>
        <taxon>Eukaryota</taxon>
        <taxon>Fungi</taxon>
        <taxon>Dikarya</taxon>
        <taxon>Basidiomycota</taxon>
        <taxon>Agaricomycotina</taxon>
        <taxon>Agaricomycetes</taxon>
        <taxon>Agaricomycetidae</taxon>
        <taxon>Agaricales</taxon>
        <taxon>Agaricineae</taxon>
        <taxon>Agaricaceae</taxon>
        <taxon>Agaricus</taxon>
    </lineage>
</organism>
<dbReference type="HOGENOM" id="CLU_2704258_0_0_1"/>
<evidence type="ECO:0000256" key="1">
    <source>
        <dbReference type="SAM" id="MobiDB-lite"/>
    </source>
</evidence>
<dbReference type="Proteomes" id="UP000008493">
    <property type="component" value="Unassembled WGS sequence"/>
</dbReference>